<sequence length="549" mass="64047">MEQQVTKLERLLKQVPIETNERHLFLSVSKGNERAKVKNIRAANLEGCIDWLKKELAKADSKKQYIRVDVVKTIEECSYLELMRKFSVVTRNNYFRRGIAFDKKFNTAFLAEELMGNALIKPSANHKVGFNSPELSFDQKNIDSYMKKKYGQTLKNKIPQRKFYVFETQGYYLEAGNWLPLSTQPDQAGMRTVDYKTLPPSIDCAIEQGAAFLQRQIQDSGQFVYGYYPTYDYQLTGYNSVRHFSSLYALLEAQEYLKQTEELKASEQGLDWGLSNLTIQREDALYIKEKAASGISVKLGAQALAVLALAKFQLITGNTKYETAINQLILGMERHFVDEKGETTHILDENLETKKKFNIIYYDGEAVFSILRGYAITKNPQHLALAKKLFDRFVAKNYERYHDHWLSYATNEILLYLKEQKYYEFGLKNAFENLNFIEHRDTAYPTLLELLMAAIKMTDQLKASDDYKKGKFTQFVSKTDFWRLQQVAIKRAVIEIEKGVMHPEMAMFMKRPDKIVNGFYTRHDKFRMRIDDQEHFLSGLINFYTYFYN</sequence>
<comment type="caution">
    <text evidence="1">The sequence shown here is derived from an EMBL/GenBank/DDBJ whole genome shotgun (WGS) entry which is preliminary data.</text>
</comment>
<keyword evidence="2" id="KW-1185">Reference proteome</keyword>
<protein>
    <recommendedName>
        <fullName evidence="3">Poly alpha-glucosyltransferase</fullName>
    </recommendedName>
</protein>
<dbReference type="PATRIC" id="fig|1158607.3.peg.4154"/>
<dbReference type="HOGENOM" id="CLU_032113_0_0_9"/>
<dbReference type="eggNOG" id="COG4627">
    <property type="taxonomic scope" value="Bacteria"/>
</dbReference>
<dbReference type="AlphaFoldDB" id="R2PUX2"/>
<organism evidence="1 2">
    <name type="scientific">Enterococcus pallens ATCC BAA-351</name>
    <dbReference type="NCBI Taxonomy" id="1158607"/>
    <lineage>
        <taxon>Bacteria</taxon>
        <taxon>Bacillati</taxon>
        <taxon>Bacillota</taxon>
        <taxon>Bacilli</taxon>
        <taxon>Lactobacillales</taxon>
        <taxon>Enterococcaceae</taxon>
        <taxon>Enterococcus</taxon>
    </lineage>
</organism>
<proteinExistence type="predicted"/>
<evidence type="ECO:0008006" key="3">
    <source>
        <dbReference type="Google" id="ProtNLM"/>
    </source>
</evidence>
<reference evidence="1 2" key="1">
    <citation type="submission" date="2013-02" db="EMBL/GenBank/DDBJ databases">
        <title>The Genome Sequence of Enterococcus pallens BAA-351.</title>
        <authorList>
            <consortium name="The Broad Institute Genome Sequencing Platform"/>
            <consortium name="The Broad Institute Genome Sequencing Center for Infectious Disease"/>
            <person name="Earl A.M."/>
            <person name="Gilmore M.S."/>
            <person name="Lebreton F."/>
            <person name="Walker B."/>
            <person name="Young S.K."/>
            <person name="Zeng Q."/>
            <person name="Gargeya S."/>
            <person name="Fitzgerald M."/>
            <person name="Haas B."/>
            <person name="Abouelleil A."/>
            <person name="Alvarado L."/>
            <person name="Arachchi H.M."/>
            <person name="Berlin A.M."/>
            <person name="Chapman S.B."/>
            <person name="Dewar J."/>
            <person name="Goldberg J."/>
            <person name="Griggs A."/>
            <person name="Gujja S."/>
            <person name="Hansen M."/>
            <person name="Howarth C."/>
            <person name="Imamovic A."/>
            <person name="Larimer J."/>
            <person name="McCowan C."/>
            <person name="Murphy C."/>
            <person name="Neiman D."/>
            <person name="Pearson M."/>
            <person name="Priest M."/>
            <person name="Roberts A."/>
            <person name="Saif S."/>
            <person name="Shea T."/>
            <person name="Sisk P."/>
            <person name="Sykes S."/>
            <person name="Wortman J."/>
            <person name="Nusbaum C."/>
            <person name="Birren B."/>
        </authorList>
    </citation>
    <scope>NUCLEOTIDE SEQUENCE [LARGE SCALE GENOMIC DNA]</scope>
    <source>
        <strain evidence="1 2">ATCC BAA-351</strain>
    </source>
</reference>
<accession>R2PUX2</accession>
<dbReference type="GO" id="GO:0005975">
    <property type="term" value="P:carbohydrate metabolic process"/>
    <property type="evidence" value="ECO:0007669"/>
    <property type="project" value="InterPro"/>
</dbReference>
<dbReference type="OrthoDB" id="9810718at2"/>
<dbReference type="RefSeq" id="WP_010759125.1">
    <property type="nucleotide sequence ID" value="NZ_ASWD01000003.1"/>
</dbReference>
<gene>
    <name evidence="1" type="ORF">UAU_04180</name>
</gene>
<name>R2PUX2_9ENTE</name>
<evidence type="ECO:0000313" key="2">
    <source>
        <dbReference type="Proteomes" id="UP000013782"/>
    </source>
</evidence>
<dbReference type="InterPro" id="IPR008928">
    <property type="entry name" value="6-hairpin_glycosidase_sf"/>
</dbReference>
<dbReference type="SUPFAM" id="SSF48208">
    <property type="entry name" value="Six-hairpin glycosidases"/>
    <property type="match status" value="1"/>
</dbReference>
<evidence type="ECO:0000313" key="1">
    <source>
        <dbReference type="EMBL" id="EOH88362.1"/>
    </source>
</evidence>
<dbReference type="EMBL" id="AJAQ01000045">
    <property type="protein sequence ID" value="EOH88362.1"/>
    <property type="molecule type" value="Genomic_DNA"/>
</dbReference>
<dbReference type="Proteomes" id="UP000013782">
    <property type="component" value="Unassembled WGS sequence"/>
</dbReference>